<dbReference type="Gene3D" id="3.30.2130.10">
    <property type="entry name" value="VC0802-like"/>
    <property type="match status" value="1"/>
</dbReference>
<dbReference type="PANTHER" id="PTHR39199:SF1">
    <property type="entry name" value="BLR5128 PROTEIN"/>
    <property type="match status" value="1"/>
</dbReference>
<evidence type="ECO:0000313" key="3">
    <source>
        <dbReference type="EMBL" id="ETW13006.1"/>
    </source>
</evidence>
<reference evidence="3 4" key="1">
    <citation type="journal article" date="2014" name="Antonie Van Leeuwenhoek">
        <title>Roseivivax atlanticus sp. nov., isolated from surface seawater of the Atlantic Ocean.</title>
        <authorList>
            <person name="Li G."/>
            <person name="Lai Q."/>
            <person name="Liu X."/>
            <person name="Sun F."/>
            <person name="Shao Z."/>
        </authorList>
    </citation>
    <scope>NUCLEOTIDE SEQUENCE [LARGE SCALE GENOMIC DNA]</scope>
    <source>
        <strain evidence="3 4">22II-s10s</strain>
    </source>
</reference>
<name>W4HLN1_9RHOB</name>
<dbReference type="AlphaFoldDB" id="W4HLN1"/>
<keyword evidence="4" id="KW-1185">Reference proteome</keyword>
<feature type="domain" description="DUF2241" evidence="1">
    <location>
        <begin position="1"/>
        <end position="51"/>
    </location>
</feature>
<dbReference type="STRING" id="1379903.ATO8_10693"/>
<dbReference type="PATRIC" id="fig|1317118.6.peg.2204"/>
<gene>
    <name evidence="3" type="ORF">ATO8_10693</name>
</gene>
<sequence>MRPELRPGRYVFAASDDPALAGAALAAFREDEGLSLILPEEAAAAAGLPTDPALRWIVLTVNSSLTGVGLTEAVSAALARYAIPCNVVAALHHDHLFVPAERAEDALGVLEHLSRSEDS</sequence>
<dbReference type="Pfam" id="PF10000">
    <property type="entry name" value="ACT_3"/>
    <property type="match status" value="1"/>
</dbReference>
<dbReference type="InterPro" id="IPR045865">
    <property type="entry name" value="ACT-like_dom_sf"/>
</dbReference>
<feature type="domain" description="CASTOR ACT" evidence="2">
    <location>
        <begin position="55"/>
        <end position="111"/>
    </location>
</feature>
<dbReference type="Pfam" id="PF13840">
    <property type="entry name" value="ACT_7"/>
    <property type="match status" value="1"/>
</dbReference>
<dbReference type="PANTHER" id="PTHR39199">
    <property type="entry name" value="BLR5128 PROTEIN"/>
    <property type="match status" value="1"/>
</dbReference>
<proteinExistence type="predicted"/>
<evidence type="ECO:0000313" key="4">
    <source>
        <dbReference type="Proteomes" id="UP000019063"/>
    </source>
</evidence>
<dbReference type="EMBL" id="AQQW01000005">
    <property type="protein sequence ID" value="ETW13006.1"/>
    <property type="molecule type" value="Genomic_DNA"/>
</dbReference>
<evidence type="ECO:0000259" key="2">
    <source>
        <dbReference type="Pfam" id="PF13840"/>
    </source>
</evidence>
<dbReference type="eggNOG" id="COG3602">
    <property type="taxonomic scope" value="Bacteria"/>
</dbReference>
<dbReference type="Proteomes" id="UP000019063">
    <property type="component" value="Unassembled WGS sequence"/>
</dbReference>
<dbReference type="SUPFAM" id="SSF55021">
    <property type="entry name" value="ACT-like"/>
    <property type="match status" value="2"/>
</dbReference>
<protein>
    <submittedName>
        <fullName evidence="3">Uncharacterized protein</fullName>
    </submittedName>
</protein>
<comment type="caution">
    <text evidence="3">The sequence shown here is derived from an EMBL/GenBank/DDBJ whole genome shotgun (WGS) entry which is preliminary data.</text>
</comment>
<organism evidence="3 4">
    <name type="scientific">Roseivivax marinus</name>
    <dbReference type="NCBI Taxonomy" id="1379903"/>
    <lineage>
        <taxon>Bacteria</taxon>
        <taxon>Pseudomonadati</taxon>
        <taxon>Pseudomonadota</taxon>
        <taxon>Alphaproteobacteria</taxon>
        <taxon>Rhodobacterales</taxon>
        <taxon>Roseobacteraceae</taxon>
        <taxon>Roseivivax</taxon>
    </lineage>
</organism>
<accession>W4HLN1</accession>
<evidence type="ECO:0000259" key="1">
    <source>
        <dbReference type="Pfam" id="PF10000"/>
    </source>
</evidence>
<dbReference type="InterPro" id="IPR027795">
    <property type="entry name" value="CASTOR_ACT_dom"/>
</dbReference>
<dbReference type="InterPro" id="IPR018717">
    <property type="entry name" value="DUF2241"/>
</dbReference>